<organism evidence="1">
    <name type="scientific">Salix viminalis</name>
    <name type="common">Common osier</name>
    <name type="synonym">Basket willow</name>
    <dbReference type="NCBI Taxonomy" id="40686"/>
    <lineage>
        <taxon>Eukaryota</taxon>
        <taxon>Viridiplantae</taxon>
        <taxon>Streptophyta</taxon>
        <taxon>Embryophyta</taxon>
        <taxon>Tracheophyta</taxon>
        <taxon>Spermatophyta</taxon>
        <taxon>Magnoliopsida</taxon>
        <taxon>eudicotyledons</taxon>
        <taxon>Gunneridae</taxon>
        <taxon>Pentapetalae</taxon>
        <taxon>rosids</taxon>
        <taxon>fabids</taxon>
        <taxon>Malpighiales</taxon>
        <taxon>Salicaceae</taxon>
        <taxon>Saliceae</taxon>
        <taxon>Salix</taxon>
    </lineage>
</organism>
<accession>A0A6N2KJT1</accession>
<evidence type="ECO:0000313" key="1">
    <source>
        <dbReference type="EMBL" id="VFU28801.1"/>
    </source>
</evidence>
<sequence length="76" mass="9188">MNLINFKKRRQEFEVLEIDLNPEILPEKMIPQALLFTKSSASTSWRFRNVKHLVMQNYMTFRYEQQVQSKIANIRV</sequence>
<protein>
    <submittedName>
        <fullName evidence="1">Uncharacterized protein</fullName>
    </submittedName>
</protein>
<proteinExistence type="predicted"/>
<name>A0A6N2KJT1_SALVM</name>
<reference evidence="1" key="1">
    <citation type="submission" date="2019-03" db="EMBL/GenBank/DDBJ databases">
        <authorList>
            <person name="Mank J."/>
            <person name="Almeida P."/>
        </authorList>
    </citation>
    <scope>NUCLEOTIDE SEQUENCE</scope>
    <source>
        <strain evidence="1">78183</strain>
    </source>
</reference>
<gene>
    <name evidence="1" type="ORF">SVIM_LOCUS98136</name>
</gene>
<dbReference type="AlphaFoldDB" id="A0A6N2KJT1"/>
<dbReference type="EMBL" id="CAADRP010000458">
    <property type="protein sequence ID" value="VFU28801.1"/>
    <property type="molecule type" value="Genomic_DNA"/>
</dbReference>